<dbReference type="SUPFAM" id="SSF47413">
    <property type="entry name" value="lambda repressor-like DNA-binding domains"/>
    <property type="match status" value="1"/>
</dbReference>
<proteinExistence type="predicted"/>
<reference evidence="3" key="1">
    <citation type="submission" date="2020-08" db="EMBL/GenBank/DDBJ databases">
        <title>Genome public.</title>
        <authorList>
            <person name="Liu C."/>
            <person name="Sun Q."/>
        </authorList>
    </citation>
    <scope>NUCLEOTIDE SEQUENCE</scope>
    <source>
        <strain evidence="3">BX12</strain>
    </source>
</reference>
<dbReference type="Pfam" id="PF01381">
    <property type="entry name" value="HTH_3"/>
    <property type="match status" value="1"/>
</dbReference>
<comment type="caution">
    <text evidence="3">The sequence shown here is derived from an EMBL/GenBank/DDBJ whole genome shotgun (WGS) entry which is preliminary data.</text>
</comment>
<dbReference type="AlphaFoldDB" id="A0A923NLK7"/>
<dbReference type="RefSeq" id="WP_187303276.1">
    <property type="nucleotide sequence ID" value="NZ_CBCTON010000023.1"/>
</dbReference>
<dbReference type="GO" id="GO:0003677">
    <property type="term" value="F:DNA binding"/>
    <property type="evidence" value="ECO:0007669"/>
    <property type="project" value="UniProtKB-KW"/>
</dbReference>
<dbReference type="PANTHER" id="PTHR46558:SF4">
    <property type="entry name" value="DNA-BIDING PHAGE PROTEIN"/>
    <property type="match status" value="1"/>
</dbReference>
<evidence type="ECO:0000259" key="2">
    <source>
        <dbReference type="PROSITE" id="PS50943"/>
    </source>
</evidence>
<dbReference type="PANTHER" id="PTHR46558">
    <property type="entry name" value="TRACRIPTIONAL REGULATORY PROTEIN-RELATED-RELATED"/>
    <property type="match status" value="1"/>
</dbReference>
<keyword evidence="4" id="KW-1185">Reference proteome</keyword>
<name>A0A923NLK7_9FIRM</name>
<dbReference type="InterPro" id="IPR001387">
    <property type="entry name" value="Cro/C1-type_HTH"/>
</dbReference>
<dbReference type="Proteomes" id="UP000602647">
    <property type="component" value="Unassembled WGS sequence"/>
</dbReference>
<feature type="domain" description="HTH cro/C1-type" evidence="2">
    <location>
        <begin position="19"/>
        <end position="73"/>
    </location>
</feature>
<evidence type="ECO:0000256" key="1">
    <source>
        <dbReference type="ARBA" id="ARBA00023125"/>
    </source>
</evidence>
<dbReference type="Gene3D" id="1.10.260.40">
    <property type="entry name" value="lambda repressor-like DNA-binding domains"/>
    <property type="match status" value="1"/>
</dbReference>
<dbReference type="EMBL" id="JACRYT010000010">
    <property type="protein sequence ID" value="MBC6680175.1"/>
    <property type="molecule type" value="Genomic_DNA"/>
</dbReference>
<dbReference type="InterPro" id="IPR010982">
    <property type="entry name" value="Lambda_DNA-bd_dom_sf"/>
</dbReference>
<evidence type="ECO:0000313" key="3">
    <source>
        <dbReference type="EMBL" id="MBC6680175.1"/>
    </source>
</evidence>
<dbReference type="CDD" id="cd00093">
    <property type="entry name" value="HTH_XRE"/>
    <property type="match status" value="1"/>
</dbReference>
<evidence type="ECO:0000313" key="4">
    <source>
        <dbReference type="Proteomes" id="UP000602647"/>
    </source>
</evidence>
<sequence length="126" mass="14158">METANKLKEIDMKMMGRRIRTQREAIHMTRNQLAAKLGVSGKFIADIEYGDKGMSIQTLYRMTQILNLSADYILAGEHAISDSGDPEIERVKENIMGPLSACSLEQLKCMEQIARYYVEGIVGGEE</sequence>
<accession>A0A923NLK7</accession>
<keyword evidence="1" id="KW-0238">DNA-binding</keyword>
<gene>
    <name evidence="3" type="ORF">H9L42_10050</name>
</gene>
<dbReference type="PROSITE" id="PS50943">
    <property type="entry name" value="HTH_CROC1"/>
    <property type="match status" value="1"/>
</dbReference>
<organism evidence="3 4">
    <name type="scientific">Zhenpiania hominis</name>
    <dbReference type="NCBI Taxonomy" id="2763644"/>
    <lineage>
        <taxon>Bacteria</taxon>
        <taxon>Bacillati</taxon>
        <taxon>Bacillota</taxon>
        <taxon>Clostridia</taxon>
        <taxon>Peptostreptococcales</taxon>
        <taxon>Anaerovoracaceae</taxon>
        <taxon>Zhenpiania</taxon>
    </lineage>
</organism>
<dbReference type="SMART" id="SM00530">
    <property type="entry name" value="HTH_XRE"/>
    <property type="match status" value="1"/>
</dbReference>
<protein>
    <submittedName>
        <fullName evidence="3">Helix-turn-helix transcriptional regulator</fullName>
    </submittedName>
</protein>